<protein>
    <submittedName>
        <fullName evidence="2">Uncharacterized protein</fullName>
    </submittedName>
</protein>
<name>A0A1W1H4Q2_9BACT</name>
<gene>
    <name evidence="2" type="ORF">MTBBW1_1010011</name>
</gene>
<dbReference type="Proteomes" id="UP000191931">
    <property type="component" value="Unassembled WGS sequence"/>
</dbReference>
<dbReference type="STRING" id="1246637.MTBBW1_1010011"/>
<dbReference type="AlphaFoldDB" id="A0A1W1H4Q2"/>
<evidence type="ECO:0000313" key="3">
    <source>
        <dbReference type="Proteomes" id="UP000191931"/>
    </source>
</evidence>
<keyword evidence="3" id="KW-1185">Reference proteome</keyword>
<evidence type="ECO:0000256" key="1">
    <source>
        <dbReference type="SAM" id="MobiDB-lite"/>
    </source>
</evidence>
<accession>A0A1W1H4Q2</accession>
<sequence>MQIVIKNHNTPNLDKPEPKKFSDSLAKIARKSEIRI</sequence>
<dbReference type="EMBL" id="FWEV01000004">
    <property type="protein sequence ID" value="SLM27463.1"/>
    <property type="molecule type" value="Genomic_DNA"/>
</dbReference>
<proteinExistence type="predicted"/>
<organism evidence="2 3">
    <name type="scientific">Desulfamplus magnetovallimortis</name>
    <dbReference type="NCBI Taxonomy" id="1246637"/>
    <lineage>
        <taxon>Bacteria</taxon>
        <taxon>Pseudomonadati</taxon>
        <taxon>Thermodesulfobacteriota</taxon>
        <taxon>Desulfobacteria</taxon>
        <taxon>Desulfobacterales</taxon>
        <taxon>Desulfobacteraceae</taxon>
        <taxon>Desulfamplus</taxon>
    </lineage>
</organism>
<feature type="region of interest" description="Disordered" evidence="1">
    <location>
        <begin position="1"/>
        <end position="20"/>
    </location>
</feature>
<reference evidence="2 3" key="1">
    <citation type="submission" date="2017-03" db="EMBL/GenBank/DDBJ databases">
        <authorList>
            <person name="Afonso C.L."/>
            <person name="Miller P.J."/>
            <person name="Scott M.A."/>
            <person name="Spackman E."/>
            <person name="Goraichik I."/>
            <person name="Dimitrov K.M."/>
            <person name="Suarez D.L."/>
            <person name="Swayne D.E."/>
        </authorList>
    </citation>
    <scope>NUCLEOTIDE SEQUENCE [LARGE SCALE GENOMIC DNA]</scope>
    <source>
        <strain evidence="2">PRJEB14757</strain>
    </source>
</reference>
<evidence type="ECO:0000313" key="2">
    <source>
        <dbReference type="EMBL" id="SLM27463.1"/>
    </source>
</evidence>